<sequence>MPIKFTKTTHPISFSSLSGHEFERLVFAMLLRMRAWHALNWHGQSGGDGGRDIIGVCDDQYGAPKKVVVACANWKAFTLGKATGDIDSFLKTLGTPPNEVIIIAGSSVSAETKDKIDEHARSKNIAESHTWSGSEVEELLRFHAPSVLDRFFHGVELPDDEKSLRDFIQQLDPVTAIEAAEMLANVFRRPAFETRIGEESSLPAFRQAIGDTISALNTGIWRDREGAVIARIPSIASFSDSVVVSGLRACVDDLNMLRTAFDQGLRDKTVRPCGCGQADCPVFMIDRAYGDQLESLRSRAMRHARVALAALRAGSS</sequence>
<accession>A0ABU1Z4D0</accession>
<dbReference type="Gene3D" id="3.40.1350.10">
    <property type="match status" value="1"/>
</dbReference>
<dbReference type="Pfam" id="PF04471">
    <property type="entry name" value="Mrr_cat"/>
    <property type="match status" value="1"/>
</dbReference>
<dbReference type="EMBL" id="JAVDXQ010000001">
    <property type="protein sequence ID" value="MDR7295472.1"/>
    <property type="molecule type" value="Genomic_DNA"/>
</dbReference>
<evidence type="ECO:0000259" key="1">
    <source>
        <dbReference type="Pfam" id="PF04471"/>
    </source>
</evidence>
<organism evidence="2 3">
    <name type="scientific">Pelomonas aquatica</name>
    <dbReference type="NCBI Taxonomy" id="431058"/>
    <lineage>
        <taxon>Bacteria</taxon>
        <taxon>Pseudomonadati</taxon>
        <taxon>Pseudomonadota</taxon>
        <taxon>Betaproteobacteria</taxon>
        <taxon>Burkholderiales</taxon>
        <taxon>Sphaerotilaceae</taxon>
        <taxon>Roseateles</taxon>
    </lineage>
</organism>
<name>A0ABU1Z4D0_9BURK</name>
<gene>
    <name evidence="2" type="ORF">J2X16_000793</name>
</gene>
<evidence type="ECO:0000313" key="2">
    <source>
        <dbReference type="EMBL" id="MDR7295472.1"/>
    </source>
</evidence>
<dbReference type="InterPro" id="IPR011856">
    <property type="entry name" value="tRNA_endonuc-like_dom_sf"/>
</dbReference>
<reference evidence="2 3" key="1">
    <citation type="submission" date="2023-07" db="EMBL/GenBank/DDBJ databases">
        <title>Sorghum-associated microbial communities from plants grown in Nebraska, USA.</title>
        <authorList>
            <person name="Schachtman D."/>
        </authorList>
    </citation>
    <scope>NUCLEOTIDE SEQUENCE [LARGE SCALE GENOMIC DNA]</scope>
    <source>
        <strain evidence="2 3">BE310</strain>
    </source>
</reference>
<keyword evidence="3" id="KW-1185">Reference proteome</keyword>
<comment type="caution">
    <text evidence="2">The sequence shown here is derived from an EMBL/GenBank/DDBJ whole genome shotgun (WGS) entry which is preliminary data.</text>
</comment>
<dbReference type="Proteomes" id="UP001180536">
    <property type="component" value="Unassembled WGS sequence"/>
</dbReference>
<dbReference type="RefSeq" id="WP_310341907.1">
    <property type="nucleotide sequence ID" value="NZ_JAVDXQ010000001.1"/>
</dbReference>
<feature type="domain" description="Restriction endonuclease type IV Mrr" evidence="1">
    <location>
        <begin position="16"/>
        <end position="118"/>
    </location>
</feature>
<proteinExistence type="predicted"/>
<dbReference type="InterPro" id="IPR007560">
    <property type="entry name" value="Restrct_endonuc_IV_Mrr"/>
</dbReference>
<protein>
    <recommendedName>
        <fullName evidence="1">Restriction endonuclease type IV Mrr domain-containing protein</fullName>
    </recommendedName>
</protein>
<evidence type="ECO:0000313" key="3">
    <source>
        <dbReference type="Proteomes" id="UP001180536"/>
    </source>
</evidence>